<dbReference type="InterPro" id="IPR025388">
    <property type="entry name" value="Alginate_export_dom"/>
</dbReference>
<dbReference type="Gene3D" id="2.40.160.100">
    <property type="match status" value="1"/>
</dbReference>
<gene>
    <name evidence="2" type="ORF">PbB2_02664</name>
</gene>
<protein>
    <recommendedName>
        <fullName evidence="1">Alginate export domain-containing protein</fullName>
    </recommendedName>
</protein>
<dbReference type="InterPro" id="IPR053728">
    <property type="entry name" value="Alginate_Permeability_Chnl"/>
</dbReference>
<organism evidence="2 3">
    <name type="scientific">Candidatus Phycosocius bacilliformis</name>
    <dbReference type="NCBI Taxonomy" id="1445552"/>
    <lineage>
        <taxon>Bacteria</taxon>
        <taxon>Pseudomonadati</taxon>
        <taxon>Pseudomonadota</taxon>
        <taxon>Alphaproteobacteria</taxon>
        <taxon>Caulobacterales</taxon>
        <taxon>Caulobacterales incertae sedis</taxon>
        <taxon>Candidatus Phycosocius</taxon>
    </lineage>
</organism>
<evidence type="ECO:0000313" key="3">
    <source>
        <dbReference type="Proteomes" id="UP000245086"/>
    </source>
</evidence>
<name>A0A2P2ED29_9PROT</name>
<accession>A0A2P2ED29</accession>
<keyword evidence="3" id="KW-1185">Reference proteome</keyword>
<dbReference type="Proteomes" id="UP000245086">
    <property type="component" value="Unassembled WGS sequence"/>
</dbReference>
<sequence length="328" mass="36755">MDLYDSRAWGGGAGSPISSNDVNTLELVQANLKRRWDKPFGEASHANLQIGRMTLNLGSRRLVAADDYRNTTNGYTGFRTDLHWGNGLDVVAIAVVPQIRLPETKADVLDNRGEPDLETTAQRLYGGILTWPISKQGQATQVTLIRFEEEDRPTRPTRDRDLTTYGFRIFREPKPGQFDHDFEVYLQRGKNSLSSLQTAQLRNVEAAYIRAEWGYQWKAAWRPRLSVEYDWASGDRSGETDTRFDTLYGMRRAEISPAGILAAIGRANIASPGIRLELEPTPTMDAFIGWRGLWLADKTDGFASTGVVDRSGRSGDFAGQQLDARLRI</sequence>
<feature type="domain" description="Alginate export" evidence="1">
    <location>
        <begin position="4"/>
        <end position="327"/>
    </location>
</feature>
<evidence type="ECO:0000313" key="2">
    <source>
        <dbReference type="EMBL" id="GBF58973.1"/>
    </source>
</evidence>
<reference evidence="2 3" key="1">
    <citation type="journal article" date="2018" name="Genome Announc.">
        <title>Draft Genome Sequence of "Candidatus Phycosocius bacilliformis," an Alphaproteobacterial Ectosymbiont of the Hydrocarbon-Producing Green Alga Botryococcus braunii.</title>
        <authorList>
            <person name="Tanabe Y."/>
            <person name="Yamaguchi H."/>
            <person name="Watanabe M.M."/>
        </authorList>
    </citation>
    <scope>NUCLEOTIDE SEQUENCE [LARGE SCALE GENOMIC DNA]</scope>
    <source>
        <strain evidence="2 3">BOTRYCO-2</strain>
    </source>
</reference>
<dbReference type="Pfam" id="PF13372">
    <property type="entry name" value="Alginate_exp"/>
    <property type="match status" value="1"/>
</dbReference>
<evidence type="ECO:0000259" key="1">
    <source>
        <dbReference type="Pfam" id="PF13372"/>
    </source>
</evidence>
<proteinExistence type="predicted"/>
<comment type="caution">
    <text evidence="2">The sequence shown here is derived from an EMBL/GenBank/DDBJ whole genome shotgun (WGS) entry which is preliminary data.</text>
</comment>
<dbReference type="AlphaFoldDB" id="A0A2P2ED29"/>
<dbReference type="EMBL" id="BFBR01000009">
    <property type="protein sequence ID" value="GBF58973.1"/>
    <property type="molecule type" value="Genomic_DNA"/>
</dbReference>